<gene>
    <name evidence="14" type="primary">hemG</name>
    <name evidence="14" type="ORF">GCM10023322_16030</name>
</gene>
<dbReference type="EC" id="1.3.3.15" evidence="6 12"/>
<keyword evidence="10 12" id="KW-0560">Oxidoreductase</keyword>
<dbReference type="PANTHER" id="PTHR42923:SF3">
    <property type="entry name" value="PROTOPORPHYRINOGEN OXIDASE"/>
    <property type="match status" value="1"/>
</dbReference>
<dbReference type="InterPro" id="IPR050464">
    <property type="entry name" value="Zeta_carotene_desat/Oxidored"/>
</dbReference>
<keyword evidence="11 12" id="KW-0350">Heme biosynthesis</keyword>
<comment type="catalytic activity">
    <reaction evidence="1">
        <text>coproporphyrinogen III + 3 O2 = coproporphyrin III + 3 H2O2</text>
        <dbReference type="Rhea" id="RHEA:43436"/>
        <dbReference type="ChEBI" id="CHEBI:15379"/>
        <dbReference type="ChEBI" id="CHEBI:16240"/>
        <dbReference type="ChEBI" id="CHEBI:57309"/>
        <dbReference type="ChEBI" id="CHEBI:131725"/>
        <dbReference type="EC" id="1.3.3.15"/>
    </reaction>
    <physiologicalReaction direction="left-to-right" evidence="1">
        <dbReference type="Rhea" id="RHEA:43437"/>
    </physiologicalReaction>
</comment>
<keyword evidence="9 12" id="KW-0274">FAD</keyword>
<comment type="pathway">
    <text evidence="4 12">Porphyrin-containing compound metabolism; protoheme biosynthesis.</text>
</comment>
<dbReference type="NCBIfam" id="TIGR00562">
    <property type="entry name" value="proto_IX_ox"/>
    <property type="match status" value="1"/>
</dbReference>
<evidence type="ECO:0000256" key="8">
    <source>
        <dbReference type="ARBA" id="ARBA00022630"/>
    </source>
</evidence>
<keyword evidence="15" id="KW-1185">Reference proteome</keyword>
<dbReference type="SUPFAM" id="SSF51905">
    <property type="entry name" value="FAD/NAD(P)-binding domain"/>
    <property type="match status" value="1"/>
</dbReference>
<evidence type="ECO:0000256" key="12">
    <source>
        <dbReference type="RuleBase" id="RU364052"/>
    </source>
</evidence>
<accession>A0ABP9RMK8</accession>
<evidence type="ECO:0000259" key="13">
    <source>
        <dbReference type="Pfam" id="PF01593"/>
    </source>
</evidence>
<organism evidence="14 15">
    <name type="scientific">Rugosimonospora acidiphila</name>
    <dbReference type="NCBI Taxonomy" id="556531"/>
    <lineage>
        <taxon>Bacteria</taxon>
        <taxon>Bacillati</taxon>
        <taxon>Actinomycetota</taxon>
        <taxon>Actinomycetes</taxon>
        <taxon>Micromonosporales</taxon>
        <taxon>Micromonosporaceae</taxon>
        <taxon>Rugosimonospora</taxon>
    </lineage>
</organism>
<dbReference type="InterPro" id="IPR002937">
    <property type="entry name" value="Amino_oxidase"/>
</dbReference>
<reference evidence="15" key="1">
    <citation type="journal article" date="2019" name="Int. J. Syst. Evol. Microbiol.">
        <title>The Global Catalogue of Microorganisms (GCM) 10K type strain sequencing project: providing services to taxonomists for standard genome sequencing and annotation.</title>
        <authorList>
            <consortium name="The Broad Institute Genomics Platform"/>
            <consortium name="The Broad Institute Genome Sequencing Center for Infectious Disease"/>
            <person name="Wu L."/>
            <person name="Ma J."/>
        </authorList>
    </citation>
    <scope>NUCLEOTIDE SEQUENCE [LARGE SCALE GENOMIC DNA]</scope>
    <source>
        <strain evidence="15">JCM 18304</strain>
    </source>
</reference>
<dbReference type="InterPro" id="IPR004572">
    <property type="entry name" value="Protoporphyrinogen_oxidase"/>
</dbReference>
<evidence type="ECO:0000313" key="15">
    <source>
        <dbReference type="Proteomes" id="UP001501570"/>
    </source>
</evidence>
<dbReference type="Proteomes" id="UP001501570">
    <property type="component" value="Unassembled WGS sequence"/>
</dbReference>
<dbReference type="Gene3D" id="1.10.3110.10">
    <property type="entry name" value="protoporphyrinogen ix oxidase, domain 3"/>
    <property type="match status" value="1"/>
</dbReference>
<comment type="subcellular location">
    <subcellularLocation>
        <location evidence="12">Cytoplasm</location>
    </subcellularLocation>
</comment>
<dbReference type="SUPFAM" id="SSF54373">
    <property type="entry name" value="FAD-linked reductases, C-terminal domain"/>
    <property type="match status" value="1"/>
</dbReference>
<dbReference type="EMBL" id="BAABJQ010000004">
    <property type="protein sequence ID" value="GAA5181412.1"/>
    <property type="molecule type" value="Genomic_DNA"/>
</dbReference>
<evidence type="ECO:0000256" key="6">
    <source>
        <dbReference type="ARBA" id="ARBA00012402"/>
    </source>
</evidence>
<evidence type="ECO:0000256" key="10">
    <source>
        <dbReference type="ARBA" id="ARBA00023002"/>
    </source>
</evidence>
<dbReference type="Pfam" id="PF01593">
    <property type="entry name" value="Amino_oxidase"/>
    <property type="match status" value="1"/>
</dbReference>
<evidence type="ECO:0000313" key="14">
    <source>
        <dbReference type="EMBL" id="GAA5181412.1"/>
    </source>
</evidence>
<comment type="similarity">
    <text evidence="5 12">Belongs to the protoporphyrinogen/coproporphyrinogen oxidase family. Coproporphyrinogen III oxidase subfamily.</text>
</comment>
<keyword evidence="8 12" id="KW-0285">Flavoprotein</keyword>
<dbReference type="Gene3D" id="3.90.660.20">
    <property type="entry name" value="Protoporphyrinogen oxidase, mitochondrial, domain 2"/>
    <property type="match status" value="1"/>
</dbReference>
<name>A0ABP9RMK8_9ACTN</name>
<evidence type="ECO:0000256" key="4">
    <source>
        <dbReference type="ARBA" id="ARBA00004744"/>
    </source>
</evidence>
<keyword evidence="12" id="KW-0963">Cytoplasm</keyword>
<evidence type="ECO:0000256" key="1">
    <source>
        <dbReference type="ARBA" id="ARBA00001755"/>
    </source>
</evidence>
<feature type="domain" description="Amine oxidase" evidence="13">
    <location>
        <begin position="10"/>
        <end position="463"/>
    </location>
</feature>
<evidence type="ECO:0000256" key="3">
    <source>
        <dbReference type="ARBA" id="ARBA00002185"/>
    </source>
</evidence>
<dbReference type="InterPro" id="IPR036188">
    <property type="entry name" value="FAD/NAD-bd_sf"/>
</dbReference>
<comment type="caution">
    <text evidence="14">The sequence shown here is derived from an EMBL/GenBank/DDBJ whole genome shotgun (WGS) entry which is preliminary data.</text>
</comment>
<sequence>MEIAVIGGGIAGLAAALRLRERLGPRAGITIFEQSARLGGKLRTDAFGEGYLEAGAESFLMRDPDGSPSPAAELVRRVGLGDAIRHPATSQAALAVDNALRPIPRGTLMGVPADPASLDGVARPDLDRDRDLGGPLLAPDEDMAVGALVRARFGDEVVDRLVDPLLGGVYAGRADDLSLATTVPALARAARVESTLAAAVRAAMAAGARSAARGAAGGARPVFGTIDGGLSRLVAAVAEAAGARVRLGLPVRSLSRAGGGWRLVVGSTRDPSTVDVDAVVLAVPARPAARLLSEVDRAAAEQVGVLDYASVALVRMAVPEPALPALSGLLVPAVEGYAVKALTIFSTKWDHLRRADGVALLRASVGRYGDTAVLQRTDSELITLARDELGRLLDTVLPEPVTADVVRWGGGLPQYQPGHLGRVAAVRAALAAHPTLAVAGAAYDGVGIPACVRSGEAAAEHLLDSLA</sequence>
<evidence type="ECO:0000256" key="9">
    <source>
        <dbReference type="ARBA" id="ARBA00022827"/>
    </source>
</evidence>
<evidence type="ECO:0000256" key="2">
    <source>
        <dbReference type="ARBA" id="ARBA00001974"/>
    </source>
</evidence>
<proteinExistence type="inferred from homology"/>
<evidence type="ECO:0000256" key="7">
    <source>
        <dbReference type="ARBA" id="ARBA00019046"/>
    </source>
</evidence>
<comment type="function">
    <text evidence="3 12">Involved in coproporphyrin-dependent heme b biosynthesis. Catalyzes the oxidation of coproporphyrinogen III to coproporphyrin III.</text>
</comment>
<protein>
    <recommendedName>
        <fullName evidence="7 12">Coproporphyrinogen III oxidase</fullName>
        <ecNumber evidence="6 12">1.3.3.15</ecNumber>
    </recommendedName>
</protein>
<evidence type="ECO:0000256" key="5">
    <source>
        <dbReference type="ARBA" id="ARBA00008310"/>
    </source>
</evidence>
<dbReference type="PANTHER" id="PTHR42923">
    <property type="entry name" value="PROTOPORPHYRINOGEN OXIDASE"/>
    <property type="match status" value="1"/>
</dbReference>
<dbReference type="Gene3D" id="3.50.50.60">
    <property type="entry name" value="FAD/NAD(P)-binding domain"/>
    <property type="match status" value="1"/>
</dbReference>
<evidence type="ECO:0000256" key="11">
    <source>
        <dbReference type="ARBA" id="ARBA00023133"/>
    </source>
</evidence>
<comment type="cofactor">
    <cofactor evidence="2 12">
        <name>FAD</name>
        <dbReference type="ChEBI" id="CHEBI:57692"/>
    </cofactor>
</comment>